<dbReference type="InterPro" id="IPR003331">
    <property type="entry name" value="UDP_GlcNAc_Epimerase_2_dom"/>
</dbReference>
<name>A0A915SZS9_9ARCH</name>
<organism evidence="2 3">
    <name type="scientific">Nanobdella aerobiophila</name>
    <dbReference type="NCBI Taxonomy" id="2586965"/>
    <lineage>
        <taxon>Archaea</taxon>
        <taxon>Nanobdellota</taxon>
        <taxon>Nanobdellia</taxon>
        <taxon>Nanobdellales</taxon>
        <taxon>Nanobdellaceae</taxon>
        <taxon>Nanobdella</taxon>
    </lineage>
</organism>
<dbReference type="PANTHER" id="PTHR43174">
    <property type="entry name" value="UDP-N-ACETYLGLUCOSAMINE 2-EPIMERASE"/>
    <property type="match status" value="1"/>
</dbReference>
<dbReference type="Pfam" id="PF02350">
    <property type="entry name" value="Epimerase_2"/>
    <property type="match status" value="1"/>
</dbReference>
<evidence type="ECO:0000259" key="1">
    <source>
        <dbReference type="Pfam" id="PF02350"/>
    </source>
</evidence>
<dbReference type="Proteomes" id="UP001055553">
    <property type="component" value="Chromosome"/>
</dbReference>
<dbReference type="Gene3D" id="3.40.50.2000">
    <property type="entry name" value="Glycogen Phosphorylase B"/>
    <property type="match status" value="2"/>
</dbReference>
<reference evidence="3" key="1">
    <citation type="journal article" date="2022" name="Int. J. Syst. Evol. Microbiol.">
        <title>Nanobdella aerobiophila gen. nov., sp. nov., a thermoacidophilic, obligate ectosymbiotic archaeon, and proposal of Nanobdellaceae fam. nov., Nanobdellales ord. nov. and Nanobdellia class. nov.</title>
        <authorList>
            <person name="Kato S."/>
            <person name="Ogasawara A."/>
            <person name="Itoh T."/>
            <person name="Sakai H.D."/>
            <person name="Shimizu M."/>
            <person name="Yuki M."/>
            <person name="Kaneko M."/>
            <person name="Takashina T."/>
            <person name="Ohkuma M."/>
        </authorList>
    </citation>
    <scope>NUCLEOTIDE SEQUENCE [LARGE SCALE GENOMIC DNA]</scope>
    <source>
        <strain evidence="3">MJ1</strain>
    </source>
</reference>
<dbReference type="AlphaFoldDB" id="A0A915SZS9"/>
<dbReference type="PANTHER" id="PTHR43174:SF1">
    <property type="entry name" value="UDP-N-ACETYLGLUCOSAMINE 2-EPIMERASE"/>
    <property type="match status" value="1"/>
</dbReference>
<evidence type="ECO:0000313" key="2">
    <source>
        <dbReference type="EMBL" id="BBL45439.1"/>
    </source>
</evidence>
<accession>A0A915SZS9</accession>
<sequence length="359" mass="42003">MIKVIIGTRAELIKMIPLIIECKDLEYEVLFTGQHDVDYILEKFDIKDKINYKYIIKPRKGFELNTREAIRFGIKTSFIIKNTLNKDDIIIVHGDTIATFSGSFAGFLKRIKTVHIEAGLRSWDPFEPFPEEIIRNIADYFSNILFPVSKASYINIKKQFPWKKDIYNVGNTINDSALLAYNLGKDINIPDEEYGLISIHRHENLKSKLRMAKIIKIIAETSKKIKLIMPLYDNTKKALEKYELLKYLENNKNIEIINPTDYITFIRYLSKSRILLTDGGSIQEESIIFRIPSILLRMKTERTEGLYTGINYLSKLNIKETMKKINEFLEERYNKNYENPYGKPGVSKKIIKIIKKYYL</sequence>
<dbReference type="GeneID" id="74568220"/>
<protein>
    <submittedName>
        <fullName evidence="2">UDP-N-acetylglucosamine 2-epimerase</fullName>
    </submittedName>
</protein>
<gene>
    <name evidence="2" type="ORF">MJ1_0269</name>
</gene>
<dbReference type="SUPFAM" id="SSF53756">
    <property type="entry name" value="UDP-Glycosyltransferase/glycogen phosphorylase"/>
    <property type="match status" value="1"/>
</dbReference>
<dbReference type="InterPro" id="IPR029767">
    <property type="entry name" value="WecB-like"/>
</dbReference>
<keyword evidence="3" id="KW-1185">Reference proteome</keyword>
<dbReference type="RefSeq" id="WP_258393471.1">
    <property type="nucleotide sequence ID" value="NZ_AP019769.1"/>
</dbReference>
<evidence type="ECO:0000313" key="3">
    <source>
        <dbReference type="Proteomes" id="UP001055553"/>
    </source>
</evidence>
<proteinExistence type="predicted"/>
<feature type="domain" description="UDP-N-acetylglucosamine 2-epimerase" evidence="1">
    <location>
        <begin position="23"/>
        <end position="355"/>
    </location>
</feature>
<dbReference type="NCBIfam" id="TIGR00236">
    <property type="entry name" value="wecB"/>
    <property type="match status" value="1"/>
</dbReference>
<dbReference type="EMBL" id="AP019769">
    <property type="protein sequence ID" value="BBL45439.1"/>
    <property type="molecule type" value="Genomic_DNA"/>
</dbReference>
<dbReference type="KEGG" id="naer:MJ1_0269"/>